<dbReference type="PANTHER" id="PTHR30024">
    <property type="entry name" value="ALIPHATIC SULFONATES-BINDING PROTEIN-RELATED"/>
    <property type="match status" value="1"/>
</dbReference>
<evidence type="ECO:0000256" key="4">
    <source>
        <dbReference type="SAM" id="SignalP"/>
    </source>
</evidence>
<dbReference type="Gene3D" id="3.40.190.10">
    <property type="entry name" value="Periplasmic binding protein-like II"/>
    <property type="match status" value="2"/>
</dbReference>
<keyword evidence="3 4" id="KW-0732">Signal</keyword>
<dbReference type="Proteomes" id="UP000269097">
    <property type="component" value="Chromosome"/>
</dbReference>
<reference evidence="6 7" key="1">
    <citation type="submission" date="2018-10" db="EMBL/GenBank/DDBJ databases">
        <title>Genome Sequence of Cohnella sp.</title>
        <authorList>
            <person name="Srinivasan S."/>
            <person name="Kim M.K."/>
        </authorList>
    </citation>
    <scope>NUCLEOTIDE SEQUENCE [LARGE SCALE GENOMIC DNA]</scope>
    <source>
        <strain evidence="6 7">18JY8-7</strain>
    </source>
</reference>
<dbReference type="GO" id="GO:0042597">
    <property type="term" value="C:periplasmic space"/>
    <property type="evidence" value="ECO:0007669"/>
    <property type="project" value="UniProtKB-SubCell"/>
</dbReference>
<feature type="signal peptide" evidence="4">
    <location>
        <begin position="1"/>
        <end position="23"/>
    </location>
</feature>
<feature type="domain" description="SsuA/THI5-like" evidence="5">
    <location>
        <begin position="68"/>
        <end position="276"/>
    </location>
</feature>
<evidence type="ECO:0000313" key="7">
    <source>
        <dbReference type="Proteomes" id="UP000269097"/>
    </source>
</evidence>
<dbReference type="Pfam" id="PF09084">
    <property type="entry name" value="NMT1"/>
    <property type="match status" value="1"/>
</dbReference>
<comment type="subcellular location">
    <subcellularLocation>
        <location evidence="1">Periplasm</location>
    </subcellularLocation>
</comment>
<gene>
    <name evidence="6" type="ORF">EAV92_23065</name>
</gene>
<accession>A0A3G3K3S6</accession>
<dbReference type="PROSITE" id="PS51257">
    <property type="entry name" value="PROKAR_LIPOPROTEIN"/>
    <property type="match status" value="1"/>
</dbReference>
<feature type="chain" id="PRO_5018329380" evidence="4">
    <location>
        <begin position="24"/>
        <end position="357"/>
    </location>
</feature>
<dbReference type="KEGG" id="coh:EAV92_23065"/>
<protein>
    <submittedName>
        <fullName evidence="6">ABC transporter substrate-binding protein</fullName>
    </submittedName>
</protein>
<dbReference type="AlphaFoldDB" id="A0A3G3K3S6"/>
<evidence type="ECO:0000256" key="2">
    <source>
        <dbReference type="ARBA" id="ARBA00010742"/>
    </source>
</evidence>
<comment type="similarity">
    <text evidence="2">Belongs to the bacterial solute-binding protein SsuA/TauA family.</text>
</comment>
<dbReference type="SUPFAM" id="SSF53850">
    <property type="entry name" value="Periplasmic binding protein-like II"/>
    <property type="match status" value="1"/>
</dbReference>
<evidence type="ECO:0000256" key="3">
    <source>
        <dbReference type="ARBA" id="ARBA00022729"/>
    </source>
</evidence>
<organism evidence="6 7">
    <name type="scientific">Cohnella candidum</name>
    <dbReference type="NCBI Taxonomy" id="2674991"/>
    <lineage>
        <taxon>Bacteria</taxon>
        <taxon>Bacillati</taxon>
        <taxon>Bacillota</taxon>
        <taxon>Bacilli</taxon>
        <taxon>Bacillales</taxon>
        <taxon>Paenibacillaceae</taxon>
        <taxon>Cohnella</taxon>
    </lineage>
</organism>
<evidence type="ECO:0000313" key="6">
    <source>
        <dbReference type="EMBL" id="AYQ75174.1"/>
    </source>
</evidence>
<name>A0A3G3K3S6_9BACL</name>
<evidence type="ECO:0000256" key="1">
    <source>
        <dbReference type="ARBA" id="ARBA00004418"/>
    </source>
</evidence>
<keyword evidence="7" id="KW-1185">Reference proteome</keyword>
<sequence>MTILKKTNLGFLVLLLMLTMALAACGKKGETAGAATPSSPASASQSSGTSGELKKLVIAEPIHSVGYLPLYVAQKEGYFEKRGLQVEVITATGGAHVTSVVSGDAWGVIGGPESNAMANRKNKDPIVSVVNVVNRANVYLMAKKGLAPKSNSKEDLKEFLKGKKISASRHGGTPNLLTRYLLIELGLDPEKDVTLEEPADGSTVVSMVQKGIVDLANGAEPQITDGISKGVWDEPFYKFPDMGDYSYSVLSVRKSSIDEDPATVQAFVDAIIEGLNKVNGDKEYAKSAVKAEFPTLSDESVQASLDRAYEDNLWSKDGLISESALKLDMDVMLKTGIFTDPYKYDELVDMQFVKNSK</sequence>
<dbReference type="EMBL" id="CP033433">
    <property type="protein sequence ID" value="AYQ75174.1"/>
    <property type="molecule type" value="Genomic_DNA"/>
</dbReference>
<proteinExistence type="inferred from homology"/>
<dbReference type="RefSeq" id="WP_123043254.1">
    <property type="nucleotide sequence ID" value="NZ_CP033433.1"/>
</dbReference>
<dbReference type="InterPro" id="IPR015168">
    <property type="entry name" value="SsuA/THI5"/>
</dbReference>
<dbReference type="PANTHER" id="PTHR30024:SF47">
    <property type="entry name" value="TAURINE-BINDING PERIPLASMIC PROTEIN"/>
    <property type="match status" value="1"/>
</dbReference>
<evidence type="ECO:0000259" key="5">
    <source>
        <dbReference type="Pfam" id="PF09084"/>
    </source>
</evidence>